<evidence type="ECO:0000313" key="2">
    <source>
        <dbReference type="EMBL" id="MPL90647.1"/>
    </source>
</evidence>
<dbReference type="AlphaFoldDB" id="A0A644VHC9"/>
<comment type="caution">
    <text evidence="2">The sequence shown here is derived from an EMBL/GenBank/DDBJ whole genome shotgun (WGS) entry which is preliminary data.</text>
</comment>
<name>A0A644VHC9_9ZZZZ</name>
<dbReference type="NCBIfam" id="TIGR04183">
    <property type="entry name" value="Por_Secre_tail"/>
    <property type="match status" value="1"/>
</dbReference>
<dbReference type="EMBL" id="VSSQ01000309">
    <property type="protein sequence ID" value="MPL90647.1"/>
    <property type="molecule type" value="Genomic_DNA"/>
</dbReference>
<feature type="domain" description="Secretion system C-terminal sorting" evidence="1">
    <location>
        <begin position="291"/>
        <end position="360"/>
    </location>
</feature>
<protein>
    <recommendedName>
        <fullName evidence="1">Secretion system C-terminal sorting domain-containing protein</fullName>
    </recommendedName>
</protein>
<gene>
    <name evidence="2" type="ORF">SDC9_36701</name>
</gene>
<dbReference type="InterPro" id="IPR026444">
    <property type="entry name" value="Secre_tail"/>
</dbReference>
<proteinExistence type="predicted"/>
<evidence type="ECO:0000259" key="1">
    <source>
        <dbReference type="Pfam" id="PF18962"/>
    </source>
</evidence>
<dbReference type="Pfam" id="PF18962">
    <property type="entry name" value="Por_Secre_tail"/>
    <property type="match status" value="1"/>
</dbReference>
<accession>A0A644VHC9</accession>
<organism evidence="2">
    <name type="scientific">bioreactor metagenome</name>
    <dbReference type="NCBI Taxonomy" id="1076179"/>
    <lineage>
        <taxon>unclassified sequences</taxon>
        <taxon>metagenomes</taxon>
        <taxon>ecological metagenomes</taxon>
    </lineage>
</organism>
<reference evidence="2" key="1">
    <citation type="submission" date="2019-08" db="EMBL/GenBank/DDBJ databases">
        <authorList>
            <person name="Kucharzyk K."/>
            <person name="Murdoch R.W."/>
            <person name="Higgins S."/>
            <person name="Loffler F."/>
        </authorList>
    </citation>
    <scope>NUCLEOTIDE SEQUENCE</scope>
</reference>
<sequence length="361" mass="42133">MKKLILTIVIFFTILSIHNIVKGQQNIRDNFLVDKISRYENSNNYAVAEYIYDINNKLQKRIITGKFEENFLVRDLKYVDLFVYEDNRVSRIYTYDSTHFISNNEVHFFYDTQNKLIRSERWFNNIMSGGINYHYENGDVVHFLYDNNSIMDTLLYDSLGNLTTIIKTYPMHDVFGDVIPGELETRRNNYIYDSNLKPNFGVDYLFAYQFIPWLGTSWPSEVMNLSNNNLIKAMSEMNTYNYTYNQYGLPITMQYIFDPVGPVIGQFLTITYKQIGEIGISAIVNDNTIKLYPNPAENTLNIESQDIIKEIEFYDALGKKTKTITLNRKETIIDISSLAKGNYIVNLITDKGKITKKLVVR</sequence>